<proteinExistence type="predicted"/>
<reference evidence="4 5" key="1">
    <citation type="journal article" date="2015" name="Genome Announc.">
        <title>Expanding the biotechnology potential of lactobacilli through comparative genomics of 213 strains and associated genera.</title>
        <authorList>
            <person name="Sun Z."/>
            <person name="Harris H.M."/>
            <person name="McCann A."/>
            <person name="Guo C."/>
            <person name="Argimon S."/>
            <person name="Zhang W."/>
            <person name="Yang X."/>
            <person name="Jeffery I.B."/>
            <person name="Cooney J.C."/>
            <person name="Kagawa T.F."/>
            <person name="Liu W."/>
            <person name="Song Y."/>
            <person name="Salvetti E."/>
            <person name="Wrobel A."/>
            <person name="Rasinkangas P."/>
            <person name="Parkhill J."/>
            <person name="Rea M.C."/>
            <person name="O'Sullivan O."/>
            <person name="Ritari J."/>
            <person name="Douillard F.P."/>
            <person name="Paul Ross R."/>
            <person name="Yang R."/>
            <person name="Briner A.E."/>
            <person name="Felis G.E."/>
            <person name="de Vos W.M."/>
            <person name="Barrangou R."/>
            <person name="Klaenhammer T.R."/>
            <person name="Caufield P.W."/>
            <person name="Cui Y."/>
            <person name="Zhang H."/>
            <person name="O'Toole P.W."/>
        </authorList>
    </citation>
    <scope>NUCLEOTIDE SEQUENCE [LARGE SCALE GENOMIC DNA]</scope>
    <source>
        <strain evidence="4 5">DSM 20623</strain>
    </source>
</reference>
<sequence>MEKGMSIFLSKADTRKLLLLHIIEESFQQQITISELKKRMEVSEFIVISAYEELKEDIKNYRLSDQIAIQKFNKILKIKRTMNFSSKSLRSIYIQRSLNFQIIEDIFEEKFSNPSDYAERFYISRTKVYTQITGIKKQLKKYELTLSSQFKILGNELTIRMYFYNLYQSCYGGQKIPFPKKIRSQIDLFLKEIQKRSAIQLSQTSIDKLRFFIGISLQRIQRKKGIKQRMTFTTIIDFKEMNQVVLEAAEKAFSDKMGASEVEILTYFILNLDEFSQFLALEKGKLDDLTDYFLTEFEASFENRMNQKLRGQITTYLRRIHYMILNFNYLQNELDQPIQARFVEENYPEVLIFCSSLIRNTPNIKKYQLIKANNIFLFNHYIFLLIDILPPSFFATPIKVCVDFSLGENYNKFITRNIQSFDFINIEVTNRLTSDTDILLCDYTINDSRNEEMQVIVWNAPPTTSDWANFGDCISTLRSEKKQEGKFEAYGVS</sequence>
<accession>A0A0R2I0M3</accession>
<comment type="caution">
    <text evidence="4">The sequence shown here is derived from an EMBL/GenBank/DDBJ whole genome shotgun (WGS) entry which is preliminary data.</text>
</comment>
<evidence type="ECO:0000313" key="5">
    <source>
        <dbReference type="Proteomes" id="UP000051658"/>
    </source>
</evidence>
<dbReference type="InterPro" id="IPR007737">
    <property type="entry name" value="Mga_HTH"/>
</dbReference>
<dbReference type="PANTHER" id="PTHR30185">
    <property type="entry name" value="CRYPTIC BETA-GLUCOSIDE BGL OPERON ANTITERMINATOR"/>
    <property type="match status" value="1"/>
</dbReference>
<dbReference type="Pfam" id="PF05043">
    <property type="entry name" value="Mga"/>
    <property type="match status" value="1"/>
</dbReference>
<dbReference type="Proteomes" id="UP000051658">
    <property type="component" value="Unassembled WGS sequence"/>
</dbReference>
<dbReference type="eggNOG" id="COG3711">
    <property type="taxonomic scope" value="Bacteria"/>
</dbReference>
<name>A0A0R2I0M3_CARDV</name>
<keyword evidence="5" id="KW-1185">Reference proteome</keyword>
<dbReference type="EMBL" id="JQBS01000017">
    <property type="protein sequence ID" value="KRN56998.1"/>
    <property type="molecule type" value="Genomic_DNA"/>
</dbReference>
<keyword evidence="1" id="KW-0805">Transcription regulation</keyword>
<keyword evidence="2" id="KW-0804">Transcription</keyword>
<evidence type="ECO:0000256" key="1">
    <source>
        <dbReference type="ARBA" id="ARBA00023015"/>
    </source>
</evidence>
<dbReference type="AlphaFoldDB" id="A0A0R2I0M3"/>
<feature type="domain" description="Mga helix-turn-helix" evidence="3">
    <location>
        <begin position="83"/>
        <end position="167"/>
    </location>
</feature>
<dbReference type="InterPro" id="IPR050661">
    <property type="entry name" value="BglG_antiterminators"/>
</dbReference>
<dbReference type="PATRIC" id="fig|1449336.4.peg.662"/>
<gene>
    <name evidence="4" type="ORF">IV74_GL000648</name>
</gene>
<dbReference type="PANTHER" id="PTHR30185:SF12">
    <property type="entry name" value="TRANSCRIPTIONAL REGULATOR MANR"/>
    <property type="match status" value="1"/>
</dbReference>
<evidence type="ECO:0000313" key="4">
    <source>
        <dbReference type="EMBL" id="KRN56998.1"/>
    </source>
</evidence>
<evidence type="ECO:0000256" key="2">
    <source>
        <dbReference type="ARBA" id="ARBA00023163"/>
    </source>
</evidence>
<evidence type="ECO:0000259" key="3">
    <source>
        <dbReference type="Pfam" id="PF05043"/>
    </source>
</evidence>
<protein>
    <recommendedName>
        <fullName evidence="3">Mga helix-turn-helix domain-containing protein</fullName>
    </recommendedName>
</protein>
<organism evidence="4 5">
    <name type="scientific">Carnobacterium divergens DSM 20623</name>
    <dbReference type="NCBI Taxonomy" id="1449336"/>
    <lineage>
        <taxon>Bacteria</taxon>
        <taxon>Bacillati</taxon>
        <taxon>Bacillota</taxon>
        <taxon>Bacilli</taxon>
        <taxon>Lactobacillales</taxon>
        <taxon>Carnobacteriaceae</taxon>
        <taxon>Carnobacterium</taxon>
    </lineage>
</organism>